<dbReference type="EMBL" id="JAACJK010000063">
    <property type="protein sequence ID" value="KAF5335320.1"/>
    <property type="molecule type" value="Genomic_DNA"/>
</dbReference>
<proteinExistence type="predicted"/>
<feature type="region of interest" description="Disordered" evidence="1">
    <location>
        <begin position="179"/>
        <end position="217"/>
    </location>
</feature>
<feature type="compositionally biased region" description="Gly residues" evidence="1">
    <location>
        <begin position="207"/>
        <end position="217"/>
    </location>
</feature>
<keyword evidence="5" id="KW-1185">Reference proteome</keyword>
<evidence type="ECO:0000259" key="3">
    <source>
        <dbReference type="PROSITE" id="PS50053"/>
    </source>
</evidence>
<dbReference type="PROSITE" id="PS50053">
    <property type="entry name" value="UBIQUITIN_2"/>
    <property type="match status" value="1"/>
</dbReference>
<dbReference type="AlphaFoldDB" id="A0A8H5FFJ3"/>
<sequence length="217" mass="23845">MRFPFTATLATSILFASKCGLVAASTNLFEERGFDSYELSERGPVFEADELDIFGRSDSVMHGGDLAILARDHLYDALMLYHRTLEEYEDALQGRNTLVQFKIREPSGGTYRFAAYAQVATWKSVKDNLHQGRYPKIPVADMHLNLDGKEMSDTTKLVDSGLTENSIVDLVVTMRAGHHPGEVLRSTKATAKGNAKKDQSGGKKGGRGQMGKKGGKK</sequence>
<evidence type="ECO:0000256" key="1">
    <source>
        <dbReference type="SAM" id="MobiDB-lite"/>
    </source>
</evidence>
<reference evidence="4 5" key="1">
    <citation type="journal article" date="2020" name="ISME J.">
        <title>Uncovering the hidden diversity of litter-decomposition mechanisms in mushroom-forming fungi.</title>
        <authorList>
            <person name="Floudas D."/>
            <person name="Bentzer J."/>
            <person name="Ahren D."/>
            <person name="Johansson T."/>
            <person name="Persson P."/>
            <person name="Tunlid A."/>
        </authorList>
    </citation>
    <scope>NUCLEOTIDE SEQUENCE [LARGE SCALE GENOMIC DNA]</scope>
    <source>
        <strain evidence="4 5">CBS 175.51</strain>
    </source>
</reference>
<dbReference type="SUPFAM" id="SSF54236">
    <property type="entry name" value="Ubiquitin-like"/>
    <property type="match status" value="1"/>
</dbReference>
<feature type="domain" description="Ubiquitin-like" evidence="3">
    <location>
        <begin position="99"/>
        <end position="177"/>
    </location>
</feature>
<evidence type="ECO:0000313" key="4">
    <source>
        <dbReference type="EMBL" id="KAF5335320.1"/>
    </source>
</evidence>
<dbReference type="InterPro" id="IPR000626">
    <property type="entry name" value="Ubiquitin-like_dom"/>
</dbReference>
<organism evidence="4 5">
    <name type="scientific">Ephemerocybe angulata</name>
    <dbReference type="NCBI Taxonomy" id="980116"/>
    <lineage>
        <taxon>Eukaryota</taxon>
        <taxon>Fungi</taxon>
        <taxon>Dikarya</taxon>
        <taxon>Basidiomycota</taxon>
        <taxon>Agaricomycotina</taxon>
        <taxon>Agaricomycetes</taxon>
        <taxon>Agaricomycetidae</taxon>
        <taxon>Agaricales</taxon>
        <taxon>Agaricineae</taxon>
        <taxon>Psathyrellaceae</taxon>
        <taxon>Ephemerocybe</taxon>
    </lineage>
</organism>
<feature type="chain" id="PRO_5034007611" description="Ubiquitin-like domain-containing protein" evidence="2">
    <location>
        <begin position="25"/>
        <end position="217"/>
    </location>
</feature>
<feature type="signal peptide" evidence="2">
    <location>
        <begin position="1"/>
        <end position="24"/>
    </location>
</feature>
<evidence type="ECO:0000256" key="2">
    <source>
        <dbReference type="SAM" id="SignalP"/>
    </source>
</evidence>
<dbReference type="InterPro" id="IPR029071">
    <property type="entry name" value="Ubiquitin-like_domsf"/>
</dbReference>
<keyword evidence="2" id="KW-0732">Signal</keyword>
<gene>
    <name evidence="4" type="ORF">D9611_011775</name>
</gene>
<dbReference type="Gene3D" id="3.10.20.90">
    <property type="entry name" value="Phosphatidylinositol 3-kinase Catalytic Subunit, Chain A, domain 1"/>
    <property type="match status" value="1"/>
</dbReference>
<dbReference type="OrthoDB" id="10293811at2759"/>
<comment type="caution">
    <text evidence="4">The sequence shown here is derived from an EMBL/GenBank/DDBJ whole genome shotgun (WGS) entry which is preliminary data.</text>
</comment>
<evidence type="ECO:0000313" key="5">
    <source>
        <dbReference type="Proteomes" id="UP000541558"/>
    </source>
</evidence>
<protein>
    <recommendedName>
        <fullName evidence="3">Ubiquitin-like domain-containing protein</fullName>
    </recommendedName>
</protein>
<accession>A0A8H5FFJ3</accession>
<name>A0A8H5FFJ3_9AGAR</name>
<dbReference type="Proteomes" id="UP000541558">
    <property type="component" value="Unassembled WGS sequence"/>
</dbReference>